<comment type="caution">
    <text evidence="10">The sequence shown here is derived from an EMBL/GenBank/DDBJ whole genome shotgun (WGS) entry which is preliminary data.</text>
</comment>
<dbReference type="InterPro" id="IPR002108">
    <property type="entry name" value="ADF-H"/>
</dbReference>
<dbReference type="SUPFAM" id="SSF55753">
    <property type="entry name" value="Actin depolymerizing proteins"/>
    <property type="match status" value="2"/>
</dbReference>
<evidence type="ECO:0000256" key="6">
    <source>
        <dbReference type="ARBA" id="ARBA00023212"/>
    </source>
</evidence>
<proteinExistence type="inferred from homology"/>
<evidence type="ECO:0000256" key="3">
    <source>
        <dbReference type="ARBA" id="ARBA00022490"/>
    </source>
</evidence>
<dbReference type="CDD" id="cd11285">
    <property type="entry name" value="ADF_Twf-N_like"/>
    <property type="match status" value="1"/>
</dbReference>
<keyword evidence="11" id="KW-1185">Reference proteome</keyword>
<evidence type="ECO:0000256" key="8">
    <source>
        <dbReference type="SAM" id="MobiDB-lite"/>
    </source>
</evidence>
<evidence type="ECO:0000256" key="4">
    <source>
        <dbReference type="ARBA" id="ARBA00022737"/>
    </source>
</evidence>
<comment type="similarity">
    <text evidence="2">Belongs to the actin-binding proteins ADF family. Twinfilin subfamily.</text>
</comment>
<dbReference type="PANTHER" id="PTHR13759">
    <property type="entry name" value="TWINFILIN"/>
    <property type="match status" value="1"/>
</dbReference>
<dbReference type="EMBL" id="CAJVQB010018215">
    <property type="protein sequence ID" value="CAG8786927.1"/>
    <property type="molecule type" value="Genomic_DNA"/>
</dbReference>
<dbReference type="InterPro" id="IPR028458">
    <property type="entry name" value="Twinfilin"/>
</dbReference>
<accession>A0ABN7VN03</accession>
<evidence type="ECO:0000256" key="7">
    <source>
        <dbReference type="ARBA" id="ARBA00038532"/>
    </source>
</evidence>
<dbReference type="Gene3D" id="3.40.20.10">
    <property type="entry name" value="Severin"/>
    <property type="match status" value="2"/>
</dbReference>
<dbReference type="Proteomes" id="UP000789901">
    <property type="component" value="Unassembled WGS sequence"/>
</dbReference>
<keyword evidence="6" id="KW-0206">Cytoskeleton</keyword>
<keyword evidence="5" id="KW-0009">Actin-binding</keyword>
<comment type="subunit">
    <text evidence="7">Interacts with G-actin; ADP-actin form.</text>
</comment>
<dbReference type="Pfam" id="PF00241">
    <property type="entry name" value="Cofilin_ADF"/>
    <property type="match status" value="2"/>
</dbReference>
<protein>
    <submittedName>
        <fullName evidence="10">39885_t:CDS:1</fullName>
    </submittedName>
</protein>
<dbReference type="SMART" id="SM00102">
    <property type="entry name" value="ADF"/>
    <property type="match status" value="2"/>
</dbReference>
<organism evidence="10 11">
    <name type="scientific">Gigaspora margarita</name>
    <dbReference type="NCBI Taxonomy" id="4874"/>
    <lineage>
        <taxon>Eukaryota</taxon>
        <taxon>Fungi</taxon>
        <taxon>Fungi incertae sedis</taxon>
        <taxon>Mucoromycota</taxon>
        <taxon>Glomeromycotina</taxon>
        <taxon>Glomeromycetes</taxon>
        <taxon>Diversisporales</taxon>
        <taxon>Gigasporaceae</taxon>
        <taxon>Gigaspora</taxon>
    </lineage>
</organism>
<evidence type="ECO:0000313" key="11">
    <source>
        <dbReference type="Proteomes" id="UP000789901"/>
    </source>
</evidence>
<evidence type="ECO:0000256" key="1">
    <source>
        <dbReference type="ARBA" id="ARBA00004245"/>
    </source>
</evidence>
<comment type="subcellular location">
    <subcellularLocation>
        <location evidence="1">Cytoplasm</location>
        <location evidence="1">Cytoskeleton</location>
    </subcellularLocation>
</comment>
<evidence type="ECO:0000259" key="9">
    <source>
        <dbReference type="PROSITE" id="PS51263"/>
    </source>
</evidence>
<dbReference type="InterPro" id="IPR029006">
    <property type="entry name" value="ADF-H/Gelsolin-like_dom_sf"/>
</dbReference>
<keyword evidence="3" id="KW-0963">Cytoplasm</keyword>
<name>A0ABN7VN03_GIGMA</name>
<evidence type="ECO:0000256" key="5">
    <source>
        <dbReference type="ARBA" id="ARBA00023203"/>
    </source>
</evidence>
<keyword evidence="4" id="KW-0677">Repeat</keyword>
<gene>
    <name evidence="10" type="ORF">GMARGA_LOCUS20596</name>
</gene>
<feature type="domain" description="ADF-H" evidence="9">
    <location>
        <begin position="189"/>
        <end position="326"/>
    </location>
</feature>
<feature type="non-terminal residue" evidence="10">
    <location>
        <position position="1"/>
    </location>
</feature>
<feature type="domain" description="ADF-H" evidence="9">
    <location>
        <begin position="16"/>
        <end position="150"/>
    </location>
</feature>
<evidence type="ECO:0000256" key="2">
    <source>
        <dbReference type="ARBA" id="ARBA00009557"/>
    </source>
</evidence>
<dbReference type="PANTHER" id="PTHR13759:SF1">
    <property type="entry name" value="TWINFILIN"/>
    <property type="match status" value="1"/>
</dbReference>
<sequence>QIKQISSLIETMTQSGIQVSKELAELFSDAVSTGNYRLIRVSIDNESLVSSKTLDVNNSWNDDFVGVQESLEEKIPCYILYRLDTKSPSGDYEWIFLSYVPDDAKVRDKTLYASTRATLTKELGDYRFVDSMHGTAITEFSLEEYERHKRHKNADAPLTQREKELAEVKAAEASASSYSTSARKSHVAGIAFPLSDEAIAAVKSLNQSESDFNLVQLSLDVKNERIELDSTSKIDIDQLANTISSEAPRFSFFAYEHTHEGQDLRSTVFIYTCPTSSKIRERMLYSSCRGSVISYGESECGLTIAKKLETSDPNDLTKSYILEELHPPSEVAPKLTFSRPRPPGRRGGGPV</sequence>
<dbReference type="CDD" id="cd11284">
    <property type="entry name" value="ADF_Twf-C_like"/>
    <property type="match status" value="1"/>
</dbReference>
<reference evidence="10 11" key="1">
    <citation type="submission" date="2021-06" db="EMBL/GenBank/DDBJ databases">
        <authorList>
            <person name="Kallberg Y."/>
            <person name="Tangrot J."/>
            <person name="Rosling A."/>
        </authorList>
    </citation>
    <scope>NUCLEOTIDE SEQUENCE [LARGE SCALE GENOMIC DNA]</scope>
    <source>
        <strain evidence="10 11">120-4 pot B 10/14</strain>
    </source>
</reference>
<dbReference type="PROSITE" id="PS51263">
    <property type="entry name" value="ADF_H"/>
    <property type="match status" value="2"/>
</dbReference>
<evidence type="ECO:0000313" key="10">
    <source>
        <dbReference type="EMBL" id="CAG8786927.1"/>
    </source>
</evidence>
<feature type="region of interest" description="Disordered" evidence="8">
    <location>
        <begin position="331"/>
        <end position="351"/>
    </location>
</feature>